<dbReference type="Gene3D" id="3.10.450.50">
    <property type="match status" value="1"/>
</dbReference>
<dbReference type="SUPFAM" id="SSF54427">
    <property type="entry name" value="NTF2-like"/>
    <property type="match status" value="1"/>
</dbReference>
<dbReference type="AlphaFoldDB" id="A0A1H5HMH9"/>
<dbReference type="EMBL" id="FNUC01000003">
    <property type="protein sequence ID" value="SEE29050.1"/>
    <property type="molecule type" value="Genomic_DNA"/>
</dbReference>
<dbReference type="InterPro" id="IPR027843">
    <property type="entry name" value="DUF4440"/>
</dbReference>
<gene>
    <name evidence="2" type="ORF">SAMN04488561_0898</name>
</gene>
<dbReference type="InterPro" id="IPR032710">
    <property type="entry name" value="NTF2-like_dom_sf"/>
</dbReference>
<evidence type="ECO:0000313" key="2">
    <source>
        <dbReference type="EMBL" id="SEE29050.1"/>
    </source>
</evidence>
<evidence type="ECO:0000259" key="1">
    <source>
        <dbReference type="Pfam" id="PF14534"/>
    </source>
</evidence>
<dbReference type="OrthoDB" id="3578550at2"/>
<dbReference type="Proteomes" id="UP000181980">
    <property type="component" value="Unassembled WGS sequence"/>
</dbReference>
<sequence length="134" mass="14356">MRLMPHTPDAPAGSLAAAETELQRAQLAGDVVALDSLLHADVVYVAPDGGTFSKSQDLESHSSGQLRLTRLEQRQGSARQFDAAGVTRAWVSIAGLAGGQPFEAEMVYTRTWLFHDGGWRVVQAQGASIPNRQA</sequence>
<feature type="domain" description="DUF4440" evidence="1">
    <location>
        <begin position="15"/>
        <end position="121"/>
    </location>
</feature>
<dbReference type="Pfam" id="PF14534">
    <property type="entry name" value="DUF4440"/>
    <property type="match status" value="1"/>
</dbReference>
<accession>A0A1H5HMH9</accession>
<name>A0A1H5HMH9_9ACTN</name>
<dbReference type="STRING" id="561176.SAMN04488561_0898"/>
<protein>
    <recommendedName>
        <fullName evidence="1">DUF4440 domain-containing protein</fullName>
    </recommendedName>
</protein>
<organism evidence="2 3">
    <name type="scientific">Jiangella alba</name>
    <dbReference type="NCBI Taxonomy" id="561176"/>
    <lineage>
        <taxon>Bacteria</taxon>
        <taxon>Bacillati</taxon>
        <taxon>Actinomycetota</taxon>
        <taxon>Actinomycetes</taxon>
        <taxon>Jiangellales</taxon>
        <taxon>Jiangellaceae</taxon>
        <taxon>Jiangella</taxon>
    </lineage>
</organism>
<evidence type="ECO:0000313" key="3">
    <source>
        <dbReference type="Proteomes" id="UP000181980"/>
    </source>
</evidence>
<reference evidence="3" key="1">
    <citation type="submission" date="2016-10" db="EMBL/GenBank/DDBJ databases">
        <authorList>
            <person name="Varghese N."/>
            <person name="Submissions S."/>
        </authorList>
    </citation>
    <scope>NUCLEOTIDE SEQUENCE [LARGE SCALE GENOMIC DNA]</scope>
    <source>
        <strain evidence="3">DSM 45237</strain>
    </source>
</reference>
<keyword evidence="3" id="KW-1185">Reference proteome</keyword>
<proteinExistence type="predicted"/>